<organism evidence="1 2">
    <name type="scientific">Chitinophaga solisilvae</name>
    <dbReference type="NCBI Taxonomy" id="1233460"/>
    <lineage>
        <taxon>Bacteria</taxon>
        <taxon>Pseudomonadati</taxon>
        <taxon>Bacteroidota</taxon>
        <taxon>Chitinophagia</taxon>
        <taxon>Chitinophagales</taxon>
        <taxon>Chitinophagaceae</taxon>
        <taxon>Chitinophaga</taxon>
    </lineage>
</organism>
<dbReference type="AlphaFoldDB" id="A0A433WIY6"/>
<reference evidence="1" key="1">
    <citation type="submission" date="2020-05" db="EMBL/GenBank/DDBJ databases">
        <title>Chitinophaga laudate sp. nov., isolated from a tropical peat swamp.</title>
        <authorList>
            <person name="Goh C.B.S."/>
            <person name="Lee M.S."/>
            <person name="Parimannan S."/>
            <person name="Pasbakhsh P."/>
            <person name="Yule C.M."/>
            <person name="Rajandas H."/>
            <person name="Loke S."/>
            <person name="Croft L."/>
            <person name="Tan J.B.L."/>
        </authorList>
    </citation>
    <scope>NUCLEOTIDE SEQUENCE</scope>
    <source>
        <strain evidence="1">Mgbs1</strain>
    </source>
</reference>
<gene>
    <name evidence="1" type="ORF">ECE50_014810</name>
</gene>
<proteinExistence type="predicted"/>
<evidence type="ECO:0000313" key="1">
    <source>
        <dbReference type="EMBL" id="NSL88116.1"/>
    </source>
</evidence>
<dbReference type="Proteomes" id="UP000281028">
    <property type="component" value="Unassembled WGS sequence"/>
</dbReference>
<keyword evidence="2" id="KW-1185">Reference proteome</keyword>
<dbReference type="EMBL" id="RIAR02000001">
    <property type="protein sequence ID" value="NSL88116.1"/>
    <property type="molecule type" value="Genomic_DNA"/>
</dbReference>
<dbReference type="OrthoDB" id="670240at2"/>
<evidence type="ECO:0000313" key="2">
    <source>
        <dbReference type="Proteomes" id="UP000281028"/>
    </source>
</evidence>
<dbReference type="PROSITE" id="PS51257">
    <property type="entry name" value="PROKAR_LIPOPROTEIN"/>
    <property type="match status" value="1"/>
</dbReference>
<sequence>MRNYLLVLAMLLTACSGNRQDKLAQLMKDATTTLSQEKRVGPMVIRCTYLPACWDQRSQKEAPGSNEAEMSFRINVQSTNPGEVKEKGSRQMASYGVEENFQLIVNRDTLLPVLAQRIANGNLDGAEYLVIFPRVPLAPVQTMSLVYKDWVFSSTRLVFPFNKIFLQQSDSISCGL</sequence>
<protein>
    <submittedName>
        <fullName evidence="1">Uncharacterized protein</fullName>
    </submittedName>
</protein>
<name>A0A433WIY6_9BACT</name>
<comment type="caution">
    <text evidence="1">The sequence shown here is derived from an EMBL/GenBank/DDBJ whole genome shotgun (WGS) entry which is preliminary data.</text>
</comment>
<accession>A0A433WIY6</accession>